<feature type="region of interest" description="Disordered" evidence="1">
    <location>
        <begin position="623"/>
        <end position="657"/>
    </location>
</feature>
<dbReference type="EMBL" id="QWIJ01000175">
    <property type="protein sequence ID" value="RMX86282.1"/>
    <property type="molecule type" value="Genomic_DNA"/>
</dbReference>
<feature type="region of interest" description="Disordered" evidence="1">
    <location>
        <begin position="1097"/>
        <end position="1144"/>
    </location>
</feature>
<gene>
    <name evidence="3" type="ORF">D0869_03209</name>
</gene>
<accession>A0A3M6X646</accession>
<feature type="compositionally biased region" description="Basic residues" evidence="1">
    <location>
        <begin position="1134"/>
        <end position="1144"/>
    </location>
</feature>
<feature type="region of interest" description="Disordered" evidence="1">
    <location>
        <begin position="185"/>
        <end position="227"/>
    </location>
</feature>
<protein>
    <recommendedName>
        <fullName evidence="2">DUF7587 domain-containing protein</fullName>
    </recommendedName>
</protein>
<sequence>MPMKEYVEPDHAGNEDEDKEYLDVNSERSSIGYEGENSENEQDTESFLNQKSAVSLDKESPNSRLSDGQRAEYGLKAAERVEKSAQNSAPRKRKTSIDQEDGPSSQEKLPKRRKAQPKTDAEISLLKNGLMTHREKEEMQIKDYGEDQITEFEEVREKFEKCNEARSELGVSVCRAALGKHEVPVKRRKKSRSPVDCAASISGDTLPHKDNEGIPEQEESCSPGDQDKIENEAQDEAVTADNHHELFKKWKMPSGNYKPIALDKELVKALKKSLKTPPRFLYRASSSEGVKRTNGYDHITLHVPAAHMNDDEKCHESLYDIPNGLGELAEMLGHRFLWSDRRRDETLSWTSSLLFALVHASGRLAKGQRGVVIHVIDTTKVKTLDGRPIEFHFAPDLLRILDIQSYKCWDSFQLTNLRQPWFTHEWISHHVVKSPLIHSYEADISELIETGLYSFVSSLKTQEDDDMRSLYHRCCYSRSAEHSKDGGVRPFTITELIKARDLATCFTSSQTQMPGTEPPIFLLIDFLGLTARPKTDPVFIDWIRKRYNPGDLRKSAYENMTRVPNNTPELAQALDLARDACIALGVPQIPGTRVWVADADFNWYCKWLRSTWKQIKIRDRSKKVKLPSQKKESSSAPPTSVQGSTEDNDAAARKGEGSEMTDSVLLLAGEEESGNVNQEKNLSGFPNGTEGFAPNGCLGMTPKYLFRVWSKQSHGTNTPTLFVPASGPISSNKPLEHFEITAQIIQDAFVGRPLPRCPFIFFTDSPIHAFQLAAKKKADGFGAMQITCIDTTSSWTLEGASVKFHPAKMIIDNYGAAMRTNYDGSAREYADEYITIYQSVKLGPGSATVAYDRLIQLGLFQLYPHLEAVNQRRRVMWYHSINDLRDYGFGPDRPIKELSKEKINIAVELAASFTPAVGNKENRAAPIHLIAAFLALQKRGLADHAILSFFESIQHSQITANVVAKQHPKHVSRPTFHTVTDPWIDSNGPLKSNKKRSATVIDLTEDKPSPAKRIKKEAIPVIDLTLEQEPVRSSSKVADARQYEDLVMALTGKHIRLQYPSERVQVNQSVLIAERSEWEVWHRQSREAYRAQKVYTHGRPRGYPVQREDRRGAERKLDRRGPDRRRRFDDGSTRRRRRYPVVSR</sequence>
<feature type="compositionally biased region" description="Polar residues" evidence="1">
    <location>
        <begin position="634"/>
        <end position="645"/>
    </location>
</feature>
<dbReference type="VEuPathDB" id="FungiDB:BTJ68_10897"/>
<dbReference type="InterPro" id="IPR056009">
    <property type="entry name" value="DUF7587"/>
</dbReference>
<dbReference type="AlphaFoldDB" id="A0A3M6X646"/>
<feature type="region of interest" description="Disordered" evidence="1">
    <location>
        <begin position="1"/>
        <end position="141"/>
    </location>
</feature>
<evidence type="ECO:0000313" key="3">
    <source>
        <dbReference type="EMBL" id="RMX86282.1"/>
    </source>
</evidence>
<name>A0A3M6X646_HORWE</name>
<comment type="caution">
    <text evidence="3">The sequence shown here is derived from an EMBL/GenBank/DDBJ whole genome shotgun (WGS) entry which is preliminary data.</text>
</comment>
<dbReference type="Pfam" id="PF24494">
    <property type="entry name" value="DUF7587"/>
    <property type="match status" value="1"/>
</dbReference>
<feature type="compositionally biased region" description="Basic and acidic residues" evidence="1">
    <location>
        <begin position="1106"/>
        <end position="1133"/>
    </location>
</feature>
<feature type="compositionally biased region" description="Basic and acidic residues" evidence="1">
    <location>
        <begin position="1"/>
        <end position="14"/>
    </location>
</feature>
<evidence type="ECO:0000256" key="1">
    <source>
        <dbReference type="SAM" id="MobiDB-lite"/>
    </source>
</evidence>
<evidence type="ECO:0000259" key="2">
    <source>
        <dbReference type="Pfam" id="PF24494"/>
    </source>
</evidence>
<dbReference type="OrthoDB" id="4152607at2759"/>
<organism evidence="3 4">
    <name type="scientific">Hortaea werneckii</name>
    <name type="common">Black yeast</name>
    <name type="synonym">Cladosporium werneckii</name>
    <dbReference type="NCBI Taxonomy" id="91943"/>
    <lineage>
        <taxon>Eukaryota</taxon>
        <taxon>Fungi</taxon>
        <taxon>Dikarya</taxon>
        <taxon>Ascomycota</taxon>
        <taxon>Pezizomycotina</taxon>
        <taxon>Dothideomycetes</taxon>
        <taxon>Dothideomycetidae</taxon>
        <taxon>Mycosphaerellales</taxon>
        <taxon>Teratosphaeriaceae</taxon>
        <taxon>Hortaea</taxon>
    </lineage>
</organism>
<reference evidence="3 4" key="1">
    <citation type="journal article" date="2018" name="BMC Genomics">
        <title>Genomic evidence for intraspecific hybridization in a clonal and extremely halotolerant yeast.</title>
        <authorList>
            <person name="Gostincar C."/>
            <person name="Stajich J.E."/>
            <person name="Zupancic J."/>
            <person name="Zalar P."/>
            <person name="Gunde-Cimerman N."/>
        </authorList>
    </citation>
    <scope>NUCLEOTIDE SEQUENCE [LARGE SCALE GENOMIC DNA]</scope>
    <source>
        <strain evidence="3 4">EXF-6656</strain>
    </source>
</reference>
<evidence type="ECO:0000313" key="4">
    <source>
        <dbReference type="Proteomes" id="UP000281245"/>
    </source>
</evidence>
<feature type="compositionally biased region" description="Basic and acidic residues" evidence="1">
    <location>
        <begin position="132"/>
        <end position="141"/>
    </location>
</feature>
<dbReference type="Proteomes" id="UP000281245">
    <property type="component" value="Unassembled WGS sequence"/>
</dbReference>
<proteinExistence type="predicted"/>
<feature type="domain" description="DUF7587" evidence="2">
    <location>
        <begin position="701"/>
        <end position="829"/>
    </location>
</feature>